<dbReference type="AlphaFoldDB" id="A0A6H5H9Z6"/>
<dbReference type="Proteomes" id="UP000479000">
    <property type="component" value="Unassembled WGS sequence"/>
</dbReference>
<evidence type="ECO:0000256" key="1">
    <source>
        <dbReference type="SAM" id="MobiDB-lite"/>
    </source>
</evidence>
<evidence type="ECO:0000313" key="3">
    <source>
        <dbReference type="Proteomes" id="UP000479000"/>
    </source>
</evidence>
<organism evidence="2 3">
    <name type="scientific">Nesidiocoris tenuis</name>
    <dbReference type="NCBI Taxonomy" id="355587"/>
    <lineage>
        <taxon>Eukaryota</taxon>
        <taxon>Metazoa</taxon>
        <taxon>Ecdysozoa</taxon>
        <taxon>Arthropoda</taxon>
        <taxon>Hexapoda</taxon>
        <taxon>Insecta</taxon>
        <taxon>Pterygota</taxon>
        <taxon>Neoptera</taxon>
        <taxon>Paraneoptera</taxon>
        <taxon>Hemiptera</taxon>
        <taxon>Heteroptera</taxon>
        <taxon>Panheteroptera</taxon>
        <taxon>Cimicomorpha</taxon>
        <taxon>Miridae</taxon>
        <taxon>Dicyphina</taxon>
        <taxon>Nesidiocoris</taxon>
    </lineage>
</organism>
<reference evidence="2 3" key="1">
    <citation type="submission" date="2020-02" db="EMBL/GenBank/DDBJ databases">
        <authorList>
            <person name="Ferguson B K."/>
        </authorList>
    </citation>
    <scope>NUCLEOTIDE SEQUENCE [LARGE SCALE GENOMIC DNA]</scope>
</reference>
<name>A0A6H5H9Z6_9HEMI</name>
<proteinExistence type="predicted"/>
<protein>
    <submittedName>
        <fullName evidence="2">Uncharacterized protein</fullName>
    </submittedName>
</protein>
<dbReference type="EMBL" id="CADCXU010026307">
    <property type="protein sequence ID" value="CAB0013226.1"/>
    <property type="molecule type" value="Genomic_DNA"/>
</dbReference>
<gene>
    <name evidence="2" type="ORF">NTEN_LOCUS17837</name>
</gene>
<keyword evidence="3" id="KW-1185">Reference proteome</keyword>
<accession>A0A6H5H9Z6</accession>
<sequence length="108" mass="11844">MSSRPGASVPNWRFPLLVEDGFLRVPSVLQESLSRTSSAPGDGPLLVTSRPPFTPLSSVTLQDFVLTKTKEKCRCVVEKSCASRSATSWSAHRKQPEEFAQRGATRPN</sequence>
<feature type="non-terminal residue" evidence="2">
    <location>
        <position position="108"/>
    </location>
</feature>
<feature type="region of interest" description="Disordered" evidence="1">
    <location>
        <begin position="82"/>
        <end position="108"/>
    </location>
</feature>
<evidence type="ECO:0000313" key="2">
    <source>
        <dbReference type="EMBL" id="CAB0013226.1"/>
    </source>
</evidence>